<dbReference type="Proteomes" id="UP000676336">
    <property type="component" value="Unassembled WGS sequence"/>
</dbReference>
<evidence type="ECO:0000259" key="2">
    <source>
        <dbReference type="Pfam" id="PF23358"/>
    </source>
</evidence>
<dbReference type="PANTHER" id="PTHR10830:SF0">
    <property type="entry name" value="DOLICHYL-DIPHOSPHOOLIGOSACCHARIDE--PROTEIN GLYCOSYLTRANSFERASE 48 KDA SUBUNIT"/>
    <property type="match status" value="1"/>
</dbReference>
<dbReference type="AlphaFoldDB" id="A0A8S3E947"/>
<keyword evidence="1" id="KW-0812">Transmembrane</keyword>
<keyword evidence="1" id="KW-0472">Membrane</keyword>
<dbReference type="GO" id="GO:0008250">
    <property type="term" value="C:oligosaccharyltransferase complex"/>
    <property type="evidence" value="ECO:0007669"/>
    <property type="project" value="TreeGrafter"/>
</dbReference>
<feature type="domain" description="OST48 middle" evidence="2">
    <location>
        <begin position="5"/>
        <end position="122"/>
    </location>
</feature>
<dbReference type="InterPro" id="IPR005013">
    <property type="entry name" value="DDOST_48_kDa_subunit"/>
</dbReference>
<evidence type="ECO:0000313" key="3">
    <source>
        <dbReference type="EMBL" id="CAF5039222.1"/>
    </source>
</evidence>
<reference evidence="3" key="1">
    <citation type="submission" date="2021-02" db="EMBL/GenBank/DDBJ databases">
        <authorList>
            <person name="Nowell W R."/>
        </authorList>
    </citation>
    <scope>NUCLEOTIDE SEQUENCE</scope>
</reference>
<dbReference type="EMBL" id="CAJOBI010220078">
    <property type="protein sequence ID" value="CAF5039222.1"/>
    <property type="molecule type" value="Genomic_DNA"/>
</dbReference>
<dbReference type="InterPro" id="IPR055459">
    <property type="entry name" value="OST48_MD"/>
</dbReference>
<comment type="caution">
    <text evidence="3">The sequence shown here is derived from an EMBL/GenBank/DDBJ whole genome shotgun (WGS) entry which is preliminary data.</text>
</comment>
<name>A0A8S3E947_9BILA</name>
<dbReference type="GO" id="GO:0018279">
    <property type="term" value="P:protein N-linked glycosylation via asparagine"/>
    <property type="evidence" value="ECO:0007669"/>
    <property type="project" value="InterPro"/>
</dbReference>
<feature type="non-terminal residue" evidence="3">
    <location>
        <position position="1"/>
    </location>
</feature>
<protein>
    <recommendedName>
        <fullName evidence="2">OST48 middle domain-containing protein</fullName>
    </recommendedName>
</protein>
<feature type="transmembrane region" description="Helical" evidence="1">
    <location>
        <begin position="99"/>
        <end position="121"/>
    </location>
</feature>
<accession>A0A8S3E947</accession>
<organism evidence="3 4">
    <name type="scientific">Rotaria magnacalcarata</name>
    <dbReference type="NCBI Taxonomy" id="392030"/>
    <lineage>
        <taxon>Eukaryota</taxon>
        <taxon>Metazoa</taxon>
        <taxon>Spiralia</taxon>
        <taxon>Gnathifera</taxon>
        <taxon>Rotifera</taxon>
        <taxon>Eurotatoria</taxon>
        <taxon>Bdelloidea</taxon>
        <taxon>Philodinida</taxon>
        <taxon>Philodinidae</taxon>
        <taxon>Rotaria</taxon>
    </lineage>
</organism>
<gene>
    <name evidence="3" type="ORF">SMN809_LOCUS58553</name>
</gene>
<dbReference type="Pfam" id="PF23358">
    <property type="entry name" value="OST48_MD"/>
    <property type="match status" value="1"/>
</dbReference>
<evidence type="ECO:0000313" key="4">
    <source>
        <dbReference type="Proteomes" id="UP000676336"/>
    </source>
</evidence>
<keyword evidence="1" id="KW-1133">Transmembrane helix</keyword>
<evidence type="ECO:0000256" key="1">
    <source>
        <dbReference type="SAM" id="Phobius"/>
    </source>
</evidence>
<dbReference type="PANTHER" id="PTHR10830">
    <property type="entry name" value="DOLICHYL-DIPHOSPHOOLIGOSACCHARIDE--PROTEIN GLYCOSYLTRANSFERASE 48 KDA SUBUNIT"/>
    <property type="match status" value="1"/>
</dbReference>
<proteinExistence type="predicted"/>
<sequence>FFLKVFNVQFDEFVHGKWMPFNGTDVQLEFVRIDPFVRATMKNKGGQLEAQFCVPDTYGIYKFVIDYNRVGYTHLFSATQVSVHPLRHTEYERFITSAFPYYISSFSMMAGAFLLSFIVLYHRDDTPKNKTE</sequence>